<keyword evidence="1" id="KW-0812">Transmembrane</keyword>
<feature type="transmembrane region" description="Helical" evidence="1">
    <location>
        <begin position="159"/>
        <end position="180"/>
    </location>
</feature>
<sequence length="190" mass="20072">MSVDSEFALPQFLWMVLIFVGVPTMISAGIISSIWRSERTRPEQSSNRSAATQPAGGGPLGLWTTGLVAFLLGLLSCVGWLSWSVDYRGEFRRPGLPAPTQFPTWQVVACGITVILACFVAAHFSRWTTAGGFAAAVGTTAGFTTAFSVAASTDATGQAGVGVVLSALGWGACLSVLMLLRGIWVNRQRD</sequence>
<organism evidence="2 3">
    <name type="scientific">Rhodococcus globerulus</name>
    <dbReference type="NCBI Taxonomy" id="33008"/>
    <lineage>
        <taxon>Bacteria</taxon>
        <taxon>Bacillati</taxon>
        <taxon>Actinomycetota</taxon>
        <taxon>Actinomycetes</taxon>
        <taxon>Mycobacteriales</taxon>
        <taxon>Nocardiaceae</taxon>
        <taxon>Rhodococcus</taxon>
    </lineage>
</organism>
<dbReference type="Proteomes" id="UP001185927">
    <property type="component" value="Unassembled WGS sequence"/>
</dbReference>
<keyword evidence="1" id="KW-0472">Membrane</keyword>
<name>A0ABU4BQX8_RHOGO</name>
<proteinExistence type="predicted"/>
<feature type="transmembrane region" description="Helical" evidence="1">
    <location>
        <begin position="131"/>
        <end position="153"/>
    </location>
</feature>
<feature type="transmembrane region" description="Helical" evidence="1">
    <location>
        <begin position="56"/>
        <end position="83"/>
    </location>
</feature>
<reference evidence="2 3" key="1">
    <citation type="submission" date="2023-10" db="EMBL/GenBank/DDBJ databases">
        <title>Development of a sustainable strategy for remediation of hydrocarbon-contaminated territories based on the waste exchange concept.</title>
        <authorList>
            <person name="Krivoruchko A."/>
        </authorList>
    </citation>
    <scope>NUCLEOTIDE SEQUENCE [LARGE SCALE GENOMIC DNA]</scope>
    <source>
        <strain evidence="2 3">IEGM 1203</strain>
    </source>
</reference>
<evidence type="ECO:0000256" key="1">
    <source>
        <dbReference type="SAM" id="Phobius"/>
    </source>
</evidence>
<keyword evidence="1" id="KW-1133">Transmembrane helix</keyword>
<feature type="transmembrane region" description="Helical" evidence="1">
    <location>
        <begin position="103"/>
        <end position="124"/>
    </location>
</feature>
<dbReference type="RefSeq" id="WP_317541025.1">
    <property type="nucleotide sequence ID" value="NZ_JAWLKB010000003.1"/>
</dbReference>
<protein>
    <recommendedName>
        <fullName evidence="4">Fluoride ion transporter CrcB</fullName>
    </recommendedName>
</protein>
<evidence type="ECO:0000313" key="3">
    <source>
        <dbReference type="Proteomes" id="UP001185927"/>
    </source>
</evidence>
<evidence type="ECO:0000313" key="2">
    <source>
        <dbReference type="EMBL" id="MDV6266622.1"/>
    </source>
</evidence>
<keyword evidence="3" id="KW-1185">Reference proteome</keyword>
<evidence type="ECO:0008006" key="4">
    <source>
        <dbReference type="Google" id="ProtNLM"/>
    </source>
</evidence>
<comment type="caution">
    <text evidence="2">The sequence shown here is derived from an EMBL/GenBank/DDBJ whole genome shotgun (WGS) entry which is preliminary data.</text>
</comment>
<gene>
    <name evidence="2" type="ORF">R3Q16_08410</name>
</gene>
<feature type="transmembrane region" description="Helical" evidence="1">
    <location>
        <begin position="12"/>
        <end position="35"/>
    </location>
</feature>
<dbReference type="EMBL" id="JAWLKB010000003">
    <property type="protein sequence ID" value="MDV6266622.1"/>
    <property type="molecule type" value="Genomic_DNA"/>
</dbReference>
<accession>A0ABU4BQX8</accession>